<evidence type="ECO:0000256" key="5">
    <source>
        <dbReference type="ARBA" id="ARBA00022679"/>
    </source>
</evidence>
<evidence type="ECO:0000256" key="1">
    <source>
        <dbReference type="ARBA" id="ARBA00004173"/>
    </source>
</evidence>
<evidence type="ECO:0000313" key="13">
    <source>
        <dbReference type="Proteomes" id="UP001321473"/>
    </source>
</evidence>
<evidence type="ECO:0000256" key="3">
    <source>
        <dbReference type="ARBA" id="ARBA00022552"/>
    </source>
</evidence>
<keyword evidence="3" id="KW-0698">rRNA processing</keyword>
<feature type="active site" description="Proton acceptor" evidence="10">
    <location>
        <position position="210"/>
    </location>
</feature>
<comment type="similarity">
    <text evidence="2">Belongs to the class I-like SAM-binding methyltransferase superfamily. RNA methyltransferase RlmE family.</text>
</comment>
<comment type="subcellular location">
    <subcellularLocation>
        <location evidence="1">Mitochondrion</location>
    </subcellularLocation>
</comment>
<comment type="caution">
    <text evidence="12">The sequence shown here is derived from an EMBL/GenBank/DDBJ whole genome shotgun (WGS) entry which is preliminary data.</text>
</comment>
<dbReference type="GO" id="GO:0005759">
    <property type="term" value="C:mitochondrial matrix"/>
    <property type="evidence" value="ECO:0007669"/>
    <property type="project" value="UniProtKB-ARBA"/>
</dbReference>
<evidence type="ECO:0000256" key="8">
    <source>
        <dbReference type="ARBA" id="ARBA00023128"/>
    </source>
</evidence>
<dbReference type="SUPFAM" id="SSF53335">
    <property type="entry name" value="S-adenosyl-L-methionine-dependent methyltransferases"/>
    <property type="match status" value="1"/>
</dbReference>
<evidence type="ECO:0000256" key="10">
    <source>
        <dbReference type="PIRSR" id="PIRSR005461-1"/>
    </source>
</evidence>
<name>A0AAQ4F6L9_AMBAM</name>
<dbReference type="PIRSF" id="PIRSF005461">
    <property type="entry name" value="23S_rRNA_mtase"/>
    <property type="match status" value="1"/>
</dbReference>
<keyword evidence="7" id="KW-0809">Transit peptide</keyword>
<keyword evidence="4" id="KW-0489">Methyltransferase</keyword>
<dbReference type="Gene3D" id="3.40.50.150">
    <property type="entry name" value="Vaccinia Virus protein VP39"/>
    <property type="match status" value="1"/>
</dbReference>
<evidence type="ECO:0000313" key="12">
    <source>
        <dbReference type="EMBL" id="KAK8782523.1"/>
    </source>
</evidence>
<keyword evidence="6 10" id="KW-0949">S-adenosyl-L-methionine</keyword>
<dbReference type="Proteomes" id="UP001321473">
    <property type="component" value="Unassembled WGS sequence"/>
</dbReference>
<feature type="domain" description="Ribosomal RNA methyltransferase FtsJ" evidence="11">
    <location>
        <begin position="68"/>
        <end position="253"/>
    </location>
</feature>
<dbReference type="Pfam" id="PF01728">
    <property type="entry name" value="FtsJ"/>
    <property type="match status" value="1"/>
</dbReference>
<keyword evidence="5" id="KW-0808">Transferase</keyword>
<dbReference type="HAMAP" id="MF_01547">
    <property type="entry name" value="RNA_methyltr_E"/>
    <property type="match status" value="1"/>
</dbReference>
<evidence type="ECO:0000256" key="6">
    <source>
        <dbReference type="ARBA" id="ARBA00022691"/>
    </source>
</evidence>
<accession>A0AAQ4F6L9</accession>
<dbReference type="PANTHER" id="PTHR10920">
    <property type="entry name" value="RIBOSOMAL RNA METHYLTRANSFERASE"/>
    <property type="match status" value="1"/>
</dbReference>
<evidence type="ECO:0000256" key="9">
    <source>
        <dbReference type="ARBA" id="ARBA00041184"/>
    </source>
</evidence>
<evidence type="ECO:0000256" key="7">
    <source>
        <dbReference type="ARBA" id="ARBA00022946"/>
    </source>
</evidence>
<keyword evidence="13" id="KW-1185">Reference proteome</keyword>
<dbReference type="InterPro" id="IPR015507">
    <property type="entry name" value="rRNA-MeTfrase_E"/>
</dbReference>
<evidence type="ECO:0000256" key="4">
    <source>
        <dbReference type="ARBA" id="ARBA00022603"/>
    </source>
</evidence>
<reference evidence="12 13" key="1">
    <citation type="journal article" date="2023" name="Arcadia Sci">
        <title>De novo assembly of a long-read Amblyomma americanum tick genome.</title>
        <authorList>
            <person name="Chou S."/>
            <person name="Poskanzer K.E."/>
            <person name="Rollins M."/>
            <person name="Thuy-Boun P.S."/>
        </authorList>
    </citation>
    <scope>NUCLEOTIDE SEQUENCE [LARGE SCALE GENOMIC DNA]</scope>
    <source>
        <strain evidence="12">F_SG_1</strain>
        <tissue evidence="12">Salivary glands</tissue>
    </source>
</reference>
<dbReference type="GO" id="GO:1902775">
    <property type="term" value="P:mitochondrial large ribosomal subunit assembly"/>
    <property type="evidence" value="ECO:0007669"/>
    <property type="project" value="UniProtKB-ARBA"/>
</dbReference>
<protein>
    <recommendedName>
        <fullName evidence="9">rRNA methyltransferase 2, mitochondrial</fullName>
    </recommendedName>
</protein>
<sequence>MDAIRLFAKCTPSRPSSASQNLRRTVHASAALLKVQAQNLKGKSKASQDWLTRHLNDPYVKQSRYDHYRARSAYKLLEIDDKYGILKPGYTVVECGAAPGAWTQVIVERINASGKNYSLPKGVAIGLDLLPIDPVPGATLIGNTDILKPESTTRVLQCLNGRPVDVVLSDMAPNASGVKSLDHELIVALSYAALMLTFQVLGTGGSFLCKIWNGSEATRLSDDIKRFFRFVSYVKPPASRKDSSEVYILGRNFKGAEKQPAD</sequence>
<dbReference type="FunFam" id="3.40.50.150:FF:000129">
    <property type="entry name" value="Mitochondrial rRNA methyltransferase 2"/>
    <property type="match status" value="1"/>
</dbReference>
<dbReference type="AlphaFoldDB" id="A0AAQ4F6L9"/>
<dbReference type="InterPro" id="IPR002877">
    <property type="entry name" value="RNA_MeTrfase_FtsJ_dom"/>
</dbReference>
<gene>
    <name evidence="12" type="ORF">V5799_016135</name>
</gene>
<dbReference type="InterPro" id="IPR050082">
    <property type="entry name" value="RNA_methyltr_RlmE"/>
</dbReference>
<keyword evidence="8" id="KW-0496">Mitochondrion</keyword>
<dbReference type="PANTHER" id="PTHR10920:SF18">
    <property type="entry name" value="RRNA METHYLTRANSFERASE 2, MITOCHONDRIAL"/>
    <property type="match status" value="1"/>
</dbReference>
<dbReference type="GO" id="GO:0008650">
    <property type="term" value="F:rRNA (uridine-2'-O-)-methyltransferase activity"/>
    <property type="evidence" value="ECO:0007669"/>
    <property type="project" value="TreeGrafter"/>
</dbReference>
<proteinExistence type="inferred from homology"/>
<dbReference type="EMBL" id="JARKHS020006563">
    <property type="protein sequence ID" value="KAK8782523.1"/>
    <property type="molecule type" value="Genomic_DNA"/>
</dbReference>
<evidence type="ECO:0000259" key="11">
    <source>
        <dbReference type="Pfam" id="PF01728"/>
    </source>
</evidence>
<organism evidence="12 13">
    <name type="scientific">Amblyomma americanum</name>
    <name type="common">Lone star tick</name>
    <dbReference type="NCBI Taxonomy" id="6943"/>
    <lineage>
        <taxon>Eukaryota</taxon>
        <taxon>Metazoa</taxon>
        <taxon>Ecdysozoa</taxon>
        <taxon>Arthropoda</taxon>
        <taxon>Chelicerata</taxon>
        <taxon>Arachnida</taxon>
        <taxon>Acari</taxon>
        <taxon>Parasitiformes</taxon>
        <taxon>Ixodida</taxon>
        <taxon>Ixodoidea</taxon>
        <taxon>Ixodidae</taxon>
        <taxon>Amblyomminae</taxon>
        <taxon>Amblyomma</taxon>
    </lineage>
</organism>
<evidence type="ECO:0000256" key="2">
    <source>
        <dbReference type="ARBA" id="ARBA00009258"/>
    </source>
</evidence>
<dbReference type="InterPro" id="IPR029063">
    <property type="entry name" value="SAM-dependent_MTases_sf"/>
</dbReference>